<dbReference type="AlphaFoldDB" id="A0A8X7WR34"/>
<keyword evidence="3" id="KW-1185">Reference proteome</keyword>
<dbReference type="EMBL" id="JAAMPC010000001">
    <property type="protein sequence ID" value="KAG2334406.1"/>
    <property type="molecule type" value="Genomic_DNA"/>
</dbReference>
<organism evidence="2 3">
    <name type="scientific">Brassica carinata</name>
    <name type="common">Ethiopian mustard</name>
    <name type="synonym">Abyssinian cabbage</name>
    <dbReference type="NCBI Taxonomy" id="52824"/>
    <lineage>
        <taxon>Eukaryota</taxon>
        <taxon>Viridiplantae</taxon>
        <taxon>Streptophyta</taxon>
        <taxon>Embryophyta</taxon>
        <taxon>Tracheophyta</taxon>
        <taxon>Spermatophyta</taxon>
        <taxon>Magnoliopsida</taxon>
        <taxon>eudicotyledons</taxon>
        <taxon>Gunneridae</taxon>
        <taxon>Pentapetalae</taxon>
        <taxon>rosids</taxon>
        <taxon>malvids</taxon>
        <taxon>Brassicales</taxon>
        <taxon>Brassicaceae</taxon>
        <taxon>Brassiceae</taxon>
        <taxon>Brassica</taxon>
    </lineage>
</organism>
<dbReference type="Pfam" id="PF22915">
    <property type="entry name" value="ARMH5"/>
    <property type="match status" value="1"/>
</dbReference>
<dbReference type="PANTHER" id="PTHR36793">
    <property type="entry name" value="RIBOSOMAL RNA SMALL SUBUNIT METHYLTRANSFERASE J"/>
    <property type="match status" value="1"/>
</dbReference>
<name>A0A8X7WR34_BRACI</name>
<dbReference type="OrthoDB" id="1716611at2759"/>
<dbReference type="GO" id="GO:0009941">
    <property type="term" value="C:chloroplast envelope"/>
    <property type="evidence" value="ECO:0007669"/>
    <property type="project" value="TreeGrafter"/>
</dbReference>
<sequence length="121" mass="14054">MLLREGTVSSFQLKELEEKTEFNTEEILRKYIRYALNEKPFNPDLVASLIHLRRASSLNESQMPEVLNEISRSIVKEKGPVVMNKQRFTEKGFKRKLAVLTLFGKIYYLSALPDFCLKTTP</sequence>
<evidence type="ECO:0000313" key="2">
    <source>
        <dbReference type="EMBL" id="KAG2334406.1"/>
    </source>
</evidence>
<feature type="domain" description="Armadillo-like repeats" evidence="1">
    <location>
        <begin position="20"/>
        <end position="110"/>
    </location>
</feature>
<evidence type="ECO:0000313" key="3">
    <source>
        <dbReference type="Proteomes" id="UP000886595"/>
    </source>
</evidence>
<evidence type="ECO:0000259" key="1">
    <source>
        <dbReference type="Pfam" id="PF22915"/>
    </source>
</evidence>
<dbReference type="Proteomes" id="UP000886595">
    <property type="component" value="Unassembled WGS sequence"/>
</dbReference>
<gene>
    <name evidence="2" type="ORF">Bca52824_005586</name>
</gene>
<dbReference type="InterPro" id="IPR055241">
    <property type="entry name" value="Armadillo_rpt_dom"/>
</dbReference>
<reference evidence="2 3" key="1">
    <citation type="submission" date="2020-02" db="EMBL/GenBank/DDBJ databases">
        <authorList>
            <person name="Ma Q."/>
            <person name="Huang Y."/>
            <person name="Song X."/>
            <person name="Pei D."/>
        </authorList>
    </citation>
    <scope>NUCLEOTIDE SEQUENCE [LARGE SCALE GENOMIC DNA]</scope>
    <source>
        <strain evidence="2">Sxm20200214</strain>
        <tissue evidence="2">Leaf</tissue>
    </source>
</reference>
<dbReference type="GO" id="GO:0009535">
    <property type="term" value="C:chloroplast thylakoid membrane"/>
    <property type="evidence" value="ECO:0007669"/>
    <property type="project" value="TreeGrafter"/>
</dbReference>
<protein>
    <recommendedName>
        <fullName evidence="1">Armadillo-like repeats domain-containing protein</fullName>
    </recommendedName>
</protein>
<accession>A0A8X7WR34</accession>
<proteinExistence type="predicted"/>
<dbReference type="PANTHER" id="PTHR36793:SF2">
    <property type="entry name" value="TRANSMEMBRANE PROTEIN"/>
    <property type="match status" value="1"/>
</dbReference>
<comment type="caution">
    <text evidence="2">The sequence shown here is derived from an EMBL/GenBank/DDBJ whole genome shotgun (WGS) entry which is preliminary data.</text>
</comment>